<name>A0AAV2IB54_LYMST</name>
<dbReference type="EMBL" id="CAXITT010000593">
    <property type="protein sequence ID" value="CAL1544066.1"/>
    <property type="molecule type" value="Genomic_DNA"/>
</dbReference>
<dbReference type="PANTHER" id="PTHR24365:SF541">
    <property type="entry name" value="PROTEIN TOLL-RELATED"/>
    <property type="match status" value="1"/>
</dbReference>
<evidence type="ECO:0000256" key="10">
    <source>
        <dbReference type="ARBA" id="ARBA00023180"/>
    </source>
</evidence>
<dbReference type="PANTHER" id="PTHR24365">
    <property type="entry name" value="TOLL-LIKE RECEPTOR"/>
    <property type="match status" value="1"/>
</dbReference>
<dbReference type="Pfam" id="PF13855">
    <property type="entry name" value="LRR_8"/>
    <property type="match status" value="1"/>
</dbReference>
<evidence type="ECO:0000256" key="9">
    <source>
        <dbReference type="ARBA" id="ARBA00023170"/>
    </source>
</evidence>
<dbReference type="AlphaFoldDB" id="A0AAV2IB54"/>
<dbReference type="Pfam" id="PF13516">
    <property type="entry name" value="LRR_6"/>
    <property type="match status" value="1"/>
</dbReference>
<evidence type="ECO:0000259" key="13">
    <source>
        <dbReference type="PROSITE" id="PS50104"/>
    </source>
</evidence>
<dbReference type="GO" id="GO:0007165">
    <property type="term" value="P:signal transduction"/>
    <property type="evidence" value="ECO:0007669"/>
    <property type="project" value="InterPro"/>
</dbReference>
<protein>
    <recommendedName>
        <fullName evidence="13">TIR domain-containing protein</fullName>
    </recommendedName>
</protein>
<gene>
    <name evidence="14" type="ORF">GSLYS_00017579001</name>
</gene>
<evidence type="ECO:0000256" key="4">
    <source>
        <dbReference type="ARBA" id="ARBA00022692"/>
    </source>
</evidence>
<keyword evidence="6" id="KW-0677">Repeat</keyword>
<keyword evidence="7 12" id="KW-1133">Transmembrane helix</keyword>
<dbReference type="GO" id="GO:0038023">
    <property type="term" value="F:signaling receptor activity"/>
    <property type="evidence" value="ECO:0007669"/>
    <property type="project" value="TreeGrafter"/>
</dbReference>
<dbReference type="InterPro" id="IPR035897">
    <property type="entry name" value="Toll_tir_struct_dom_sf"/>
</dbReference>
<dbReference type="Proteomes" id="UP001497497">
    <property type="component" value="Unassembled WGS sequence"/>
</dbReference>
<dbReference type="GO" id="GO:0005886">
    <property type="term" value="C:plasma membrane"/>
    <property type="evidence" value="ECO:0007669"/>
    <property type="project" value="TreeGrafter"/>
</dbReference>
<evidence type="ECO:0000256" key="12">
    <source>
        <dbReference type="SAM" id="Phobius"/>
    </source>
</evidence>
<dbReference type="InterPro" id="IPR000157">
    <property type="entry name" value="TIR_dom"/>
</dbReference>
<keyword evidence="8 12" id="KW-0472">Membrane</keyword>
<reference evidence="14 15" key="1">
    <citation type="submission" date="2024-04" db="EMBL/GenBank/DDBJ databases">
        <authorList>
            <consortium name="Genoscope - CEA"/>
            <person name="William W."/>
        </authorList>
    </citation>
    <scope>NUCLEOTIDE SEQUENCE [LARGE SCALE GENOMIC DNA]</scope>
</reference>
<evidence type="ECO:0000256" key="7">
    <source>
        <dbReference type="ARBA" id="ARBA00022989"/>
    </source>
</evidence>
<evidence type="ECO:0000256" key="5">
    <source>
        <dbReference type="ARBA" id="ARBA00022729"/>
    </source>
</evidence>
<dbReference type="PROSITE" id="PS50104">
    <property type="entry name" value="TIR"/>
    <property type="match status" value="1"/>
</dbReference>
<evidence type="ECO:0000256" key="3">
    <source>
        <dbReference type="ARBA" id="ARBA00022614"/>
    </source>
</evidence>
<keyword evidence="3" id="KW-0433">Leucine-rich repeat</keyword>
<evidence type="ECO:0000256" key="6">
    <source>
        <dbReference type="ARBA" id="ARBA00022737"/>
    </source>
</evidence>
<dbReference type="PROSITE" id="PS51450">
    <property type="entry name" value="LRR"/>
    <property type="match status" value="1"/>
</dbReference>
<dbReference type="SMART" id="SM00369">
    <property type="entry name" value="LRR_TYP"/>
    <property type="match status" value="5"/>
</dbReference>
<evidence type="ECO:0000256" key="2">
    <source>
        <dbReference type="ARBA" id="ARBA00009634"/>
    </source>
</evidence>
<comment type="subcellular location">
    <subcellularLocation>
        <location evidence="1">Membrane</location>
        <topology evidence="1">Single-pass membrane protein</topology>
    </subcellularLocation>
</comment>
<dbReference type="Gene3D" id="3.80.10.10">
    <property type="entry name" value="Ribonuclease Inhibitor"/>
    <property type="match status" value="3"/>
</dbReference>
<dbReference type="InterPro" id="IPR001611">
    <property type="entry name" value="Leu-rich_rpt"/>
</dbReference>
<evidence type="ECO:0000313" key="15">
    <source>
        <dbReference type="Proteomes" id="UP001497497"/>
    </source>
</evidence>
<organism evidence="14 15">
    <name type="scientific">Lymnaea stagnalis</name>
    <name type="common">Great pond snail</name>
    <name type="synonym">Helix stagnalis</name>
    <dbReference type="NCBI Taxonomy" id="6523"/>
    <lineage>
        <taxon>Eukaryota</taxon>
        <taxon>Metazoa</taxon>
        <taxon>Spiralia</taxon>
        <taxon>Lophotrochozoa</taxon>
        <taxon>Mollusca</taxon>
        <taxon>Gastropoda</taxon>
        <taxon>Heterobranchia</taxon>
        <taxon>Euthyneura</taxon>
        <taxon>Panpulmonata</taxon>
        <taxon>Hygrophila</taxon>
        <taxon>Lymnaeoidea</taxon>
        <taxon>Lymnaeidae</taxon>
        <taxon>Lymnaea</taxon>
    </lineage>
</organism>
<proteinExistence type="inferred from homology"/>
<sequence>MKHLQILTLSSNRLNNLTNQMFTGLTSLRKLDVSGNNISFIDSQTFDDLKSLRILDISANLLQINDPLLLPPRAFLKINQLEEIYIQGNCKKQTTSCQFPTLVISQLKGLKKLGVDVHHEDGFRPGDTDLLHLQTLVIDLKSFCKIEFIKWNFFDKTPNLISLSIQNCPLLRLHPKAYAKLLHLENLTLNSLPPYYDLKLALDDLQGLQNSSLKYLSLSGLNVYNCVERNLDAKNGQYLRYLNLIELDISYNNIITILPGFVDMLPKTLKKLDLSGNDLSAGLMYRPLIFSEELTELNLSYQSYQFISRCPEMYRKSDGNTTTENEDFLNNENNEPDNSLPKRTCTSNESTLTDIADGRSRVLQDEQRLKTNSSTFYFPNYLKVWNGIQFPEFGIQILNPDFENNSSLIEINFSGSFINFWGSSHLLTSIKKADLSNNFCENISMNFIPENSSLEHLSISNNFLGLFFRTDTEGLTLSKAKQLKYLDVSRNAINGLSLFSRLDHLQTLIASENRLQIINCSFSRMKDLRIIDFSQNSITWISRQSRDDLDLIATDHEVYLDLTSNPLLCSCEGIELMRWLATTKVFLLNRDFLLCKNETNELQEIGDLAERVEHLNIKCTSKITTVLISVFSSITFCLVLAMALTYRYRWKLRYLRSIALAKLLNWNTLDARDTFRFDTYILYTDETRRFVLNDCVRELEKNRGKTICLEEFNFLPDTSLIQNIVSAVQNSFKTVVIVTPEFYQDEFSEYRVKMALMEEIYAHRSTLYLCMYEPTGVTDLSKDFLDVTNRGDVIEFPPREGATEEIDQKFWDDFSQVISQD</sequence>
<comment type="similarity">
    <text evidence="2">Belongs to the Toll-like receptor family.</text>
</comment>
<feature type="domain" description="TIR" evidence="13">
    <location>
        <begin position="675"/>
        <end position="818"/>
    </location>
</feature>
<keyword evidence="4 12" id="KW-0812">Transmembrane</keyword>
<keyword evidence="9" id="KW-0675">Receptor</keyword>
<comment type="caution">
    <text evidence="14">The sequence shown here is derived from an EMBL/GenBank/DDBJ whole genome shotgun (WGS) entry which is preliminary data.</text>
</comment>
<dbReference type="Pfam" id="PF00560">
    <property type="entry name" value="LRR_1"/>
    <property type="match status" value="1"/>
</dbReference>
<dbReference type="Pfam" id="PF01582">
    <property type="entry name" value="TIR"/>
    <property type="match status" value="1"/>
</dbReference>
<accession>A0AAV2IB54</accession>
<dbReference type="InterPro" id="IPR032675">
    <property type="entry name" value="LRR_dom_sf"/>
</dbReference>
<evidence type="ECO:0000256" key="11">
    <source>
        <dbReference type="SAM" id="MobiDB-lite"/>
    </source>
</evidence>
<feature type="region of interest" description="Disordered" evidence="11">
    <location>
        <begin position="317"/>
        <end position="346"/>
    </location>
</feature>
<keyword evidence="5" id="KW-0732">Signal</keyword>
<evidence type="ECO:0000313" key="14">
    <source>
        <dbReference type="EMBL" id="CAL1544066.1"/>
    </source>
</evidence>
<dbReference type="SUPFAM" id="SSF52200">
    <property type="entry name" value="Toll/Interleukin receptor TIR domain"/>
    <property type="match status" value="1"/>
</dbReference>
<dbReference type="Gene3D" id="3.40.50.10140">
    <property type="entry name" value="Toll/interleukin-1 receptor homology (TIR) domain"/>
    <property type="match status" value="1"/>
</dbReference>
<dbReference type="InterPro" id="IPR003591">
    <property type="entry name" value="Leu-rich_rpt_typical-subtyp"/>
</dbReference>
<evidence type="ECO:0000256" key="8">
    <source>
        <dbReference type="ARBA" id="ARBA00023136"/>
    </source>
</evidence>
<keyword evidence="15" id="KW-1185">Reference proteome</keyword>
<evidence type="ECO:0000256" key="1">
    <source>
        <dbReference type="ARBA" id="ARBA00004167"/>
    </source>
</evidence>
<feature type="transmembrane region" description="Helical" evidence="12">
    <location>
        <begin position="626"/>
        <end position="646"/>
    </location>
</feature>
<keyword evidence="10" id="KW-0325">Glycoprotein</keyword>
<dbReference type="SUPFAM" id="SSF52058">
    <property type="entry name" value="L domain-like"/>
    <property type="match status" value="1"/>
</dbReference>